<dbReference type="InterPro" id="IPR013103">
    <property type="entry name" value="RVT_2"/>
</dbReference>
<dbReference type="PANTHER" id="PTHR11439">
    <property type="entry name" value="GAG-POL-RELATED RETROTRANSPOSON"/>
    <property type="match status" value="1"/>
</dbReference>
<gene>
    <name evidence="2" type="ORF">DH2020_005949</name>
</gene>
<keyword evidence="3" id="KW-1185">Reference proteome</keyword>
<dbReference type="Proteomes" id="UP001318860">
    <property type="component" value="Unassembled WGS sequence"/>
</dbReference>
<protein>
    <recommendedName>
        <fullName evidence="1">Reverse transcriptase Ty1/copia-type domain-containing protein</fullName>
    </recommendedName>
</protein>
<evidence type="ECO:0000313" key="2">
    <source>
        <dbReference type="EMBL" id="KAK6158635.1"/>
    </source>
</evidence>
<evidence type="ECO:0000259" key="1">
    <source>
        <dbReference type="Pfam" id="PF07727"/>
    </source>
</evidence>
<dbReference type="Pfam" id="PF07727">
    <property type="entry name" value="RVT_2"/>
    <property type="match status" value="1"/>
</dbReference>
<dbReference type="InterPro" id="IPR043502">
    <property type="entry name" value="DNA/RNA_pol_sf"/>
</dbReference>
<dbReference type="SUPFAM" id="SSF56672">
    <property type="entry name" value="DNA/RNA polymerases"/>
    <property type="match status" value="1"/>
</dbReference>
<organism evidence="2 3">
    <name type="scientific">Rehmannia glutinosa</name>
    <name type="common">Chinese foxglove</name>
    <dbReference type="NCBI Taxonomy" id="99300"/>
    <lineage>
        <taxon>Eukaryota</taxon>
        <taxon>Viridiplantae</taxon>
        <taxon>Streptophyta</taxon>
        <taxon>Embryophyta</taxon>
        <taxon>Tracheophyta</taxon>
        <taxon>Spermatophyta</taxon>
        <taxon>Magnoliopsida</taxon>
        <taxon>eudicotyledons</taxon>
        <taxon>Gunneridae</taxon>
        <taxon>Pentapetalae</taxon>
        <taxon>asterids</taxon>
        <taxon>lamiids</taxon>
        <taxon>Lamiales</taxon>
        <taxon>Orobanchaceae</taxon>
        <taxon>Rehmannieae</taxon>
        <taxon>Rehmannia</taxon>
    </lineage>
</organism>
<dbReference type="EMBL" id="JABTTQ020000004">
    <property type="protein sequence ID" value="KAK6158635.1"/>
    <property type="molecule type" value="Genomic_DNA"/>
</dbReference>
<evidence type="ECO:0000313" key="3">
    <source>
        <dbReference type="Proteomes" id="UP001318860"/>
    </source>
</evidence>
<reference evidence="2 3" key="1">
    <citation type="journal article" date="2021" name="Comput. Struct. Biotechnol. J.">
        <title>De novo genome assembly of the potent medicinal plant Rehmannia glutinosa using nanopore technology.</title>
        <authorList>
            <person name="Ma L."/>
            <person name="Dong C."/>
            <person name="Song C."/>
            <person name="Wang X."/>
            <person name="Zheng X."/>
            <person name="Niu Y."/>
            <person name="Chen S."/>
            <person name="Feng W."/>
        </authorList>
    </citation>
    <scope>NUCLEOTIDE SEQUENCE [LARGE SCALE GENOMIC DNA]</scope>
    <source>
        <strain evidence="2">DH-2019</strain>
    </source>
</reference>
<sequence length="327" mass="36633">MNLVHHKWVYRVKYLPDGSVDKFKARLVAKGFQQTPGVDYFETFSPVVKPITIRLVFALAVTFGWKIQQVDVNNAFLNGDLAQNVYMTQPEGYEDASKPQHVCKLVKALYGLKQAPRAWFDKLKGFLLNWGFSSSTSDNSLFYLKVPSGLLLVLVYVDDILITGDDSSRISKLIADLDSSFSLKNLGEVHYFLGLEAHRSPTGILLNQAKYISDLLQKTGMADCKPSHSPYCSGLKLSLHDSDDFDSPTLYRSTIGALQYLTMTRPDISYAVNKLSQFSHSPSVHHWKACKRVLRYLHGTSQLGIHFTPASRLSLEGFSIGLGKRFG</sequence>
<feature type="domain" description="Reverse transcriptase Ty1/copia-type" evidence="1">
    <location>
        <begin position="5"/>
        <end position="231"/>
    </location>
</feature>
<dbReference type="PANTHER" id="PTHR11439:SF500">
    <property type="entry name" value="RNA-DIRECTED DNA POLYMERASE"/>
    <property type="match status" value="1"/>
</dbReference>
<comment type="caution">
    <text evidence="2">The sequence shown here is derived from an EMBL/GenBank/DDBJ whole genome shotgun (WGS) entry which is preliminary data.</text>
</comment>
<proteinExistence type="predicted"/>
<accession>A0ABR0XHG3</accession>
<name>A0ABR0XHG3_REHGL</name>